<evidence type="ECO:0000313" key="3">
    <source>
        <dbReference type="Proteomes" id="UP000289996"/>
    </source>
</evidence>
<dbReference type="InterPro" id="IPR000182">
    <property type="entry name" value="GNAT_dom"/>
</dbReference>
<gene>
    <name evidence="2" type="ORF">MUDAN_MDHGFNIF_00850</name>
</gene>
<feature type="domain" description="N-acetyltransferase" evidence="1">
    <location>
        <begin position="5"/>
        <end position="144"/>
    </location>
</feature>
<dbReference type="Proteomes" id="UP000289996">
    <property type="component" value="Unassembled WGS sequence"/>
</dbReference>
<dbReference type="EMBL" id="UYIG01000130">
    <property type="protein sequence ID" value="VDG29168.1"/>
    <property type="molecule type" value="Genomic_DNA"/>
</dbReference>
<dbReference type="Pfam" id="PF13673">
    <property type="entry name" value="Acetyltransf_10"/>
    <property type="match status" value="1"/>
</dbReference>
<keyword evidence="2" id="KW-0808">Transferase</keyword>
<reference evidence="2 3" key="1">
    <citation type="submission" date="2018-11" db="EMBL/GenBank/DDBJ databases">
        <authorList>
            <person name="Wuyts S."/>
        </authorList>
    </citation>
    <scope>NUCLEOTIDE SEQUENCE [LARGE SCALE GENOMIC DNA]</scope>
    <source>
        <strain evidence="2">Lactobacillus mudanjiangensis AMBF249</strain>
    </source>
</reference>
<organism evidence="2 3">
    <name type="scientific">Lactiplantibacillus mudanjiangensis</name>
    <dbReference type="NCBI Taxonomy" id="1296538"/>
    <lineage>
        <taxon>Bacteria</taxon>
        <taxon>Bacillati</taxon>
        <taxon>Bacillota</taxon>
        <taxon>Bacilli</taxon>
        <taxon>Lactobacillales</taxon>
        <taxon>Lactobacillaceae</taxon>
        <taxon>Lactiplantibacillus</taxon>
    </lineage>
</organism>
<evidence type="ECO:0000259" key="1">
    <source>
        <dbReference type="PROSITE" id="PS51186"/>
    </source>
</evidence>
<dbReference type="PROSITE" id="PS51186">
    <property type="entry name" value="GNAT"/>
    <property type="match status" value="1"/>
</dbReference>
<dbReference type="RefSeq" id="WP_130852025.1">
    <property type="nucleotide sequence ID" value="NZ_UYIG01000130.1"/>
</dbReference>
<accession>A0A660E7R4</accession>
<proteinExistence type="predicted"/>
<dbReference type="AlphaFoldDB" id="A0A660E7R4"/>
<sequence length="146" mass="16981">MWQSKTFAELTTSELYAIYNLRVKTFVVEQQRIYQEVDEIDLTAIHIFKMQNGKIIAYARVFQEDNHLSFGRVVVDASQRGQHLGAALMTQILAVAKDRFPVEPIQIEAQIQVQAFYERYNFQVVGQPFIFNQTPHLKMIRDANLT</sequence>
<name>A0A660E7R4_9LACO</name>
<dbReference type="CDD" id="cd04301">
    <property type="entry name" value="NAT_SF"/>
    <property type="match status" value="1"/>
</dbReference>
<dbReference type="InterPro" id="IPR016181">
    <property type="entry name" value="Acyl_CoA_acyltransferase"/>
</dbReference>
<protein>
    <submittedName>
        <fullName evidence="2">GNAT family N-acetyltransferase [Lactobacillus sp.]</fullName>
    </submittedName>
</protein>
<evidence type="ECO:0000313" key="2">
    <source>
        <dbReference type="EMBL" id="VDG29168.1"/>
    </source>
</evidence>
<dbReference type="Gene3D" id="3.40.630.30">
    <property type="match status" value="1"/>
</dbReference>
<dbReference type="GO" id="GO:0016747">
    <property type="term" value="F:acyltransferase activity, transferring groups other than amino-acyl groups"/>
    <property type="evidence" value="ECO:0007669"/>
    <property type="project" value="InterPro"/>
</dbReference>
<dbReference type="SUPFAM" id="SSF55729">
    <property type="entry name" value="Acyl-CoA N-acyltransferases (Nat)"/>
    <property type="match status" value="1"/>
</dbReference>
<dbReference type="OrthoDB" id="9796171at2"/>
<keyword evidence="3" id="KW-1185">Reference proteome</keyword>